<evidence type="ECO:0000313" key="1">
    <source>
        <dbReference type="EMBL" id="ERK04747.1"/>
    </source>
</evidence>
<dbReference type="EMBL" id="AVQI01000016">
    <property type="protein sequence ID" value="ERK04747.1"/>
    <property type="molecule type" value="Genomic_DNA"/>
</dbReference>
<proteinExistence type="predicted"/>
<evidence type="ECO:0000313" key="2">
    <source>
        <dbReference type="Proteomes" id="UP000016646"/>
    </source>
</evidence>
<keyword evidence="2" id="KW-1185">Reference proteome</keyword>
<dbReference type="RefSeq" id="WP_021495471.1">
    <property type="nucleotide sequence ID" value="NZ_AVQI01000016.1"/>
</dbReference>
<sequence>MKIHGICSKIIIFSLLCAASPLFAETFRVRKLFSIRLTGTVQSEQTLVTGINDGIAILLPEDRSWLEGIEIKIAIPEAVAAWQDSVALSLYDNITPDPASSRIDYSGSRSFVKPLPTRLSWIIQIPLSASASFKESAYATKLDVTPNTKRGFVFVRLQPAMKGIPDETINAELKITVKPILINKGKLRVSVACPNGDASPYTIFIDGTKTDADAGYTLSPGVHDINIVSDFYRDEMRTVRIDQAKTTELAITLKSLAPTLLVTSPDNAAVYVDGRKWTAFGKETEISEGEHTVRFVMGDYEIVRTLNAQKGKSYTASVAVDVKISEE</sequence>
<reference evidence="1 2" key="1">
    <citation type="submission" date="2013-08" db="EMBL/GenBank/DDBJ databases">
        <authorList>
            <person name="Durkin A.S."/>
            <person name="Haft D.R."/>
            <person name="McCorrison J."/>
            <person name="Torralba M."/>
            <person name="Gillis M."/>
            <person name="Haft D.H."/>
            <person name="Methe B."/>
            <person name="Sutton G."/>
            <person name="Nelson K.E."/>
        </authorList>
    </citation>
    <scope>NUCLEOTIDE SEQUENCE [LARGE SCALE GENOMIC DNA]</scope>
    <source>
        <strain evidence="1 2">ATCC 35536</strain>
    </source>
</reference>
<name>A0ABN0P8R0_TRESO</name>
<organism evidence="1 2">
    <name type="scientific">Treponema socranskii subsp. socranskii VPI DR56BR1116 = ATCC 35536</name>
    <dbReference type="NCBI Taxonomy" id="1125725"/>
    <lineage>
        <taxon>Bacteria</taxon>
        <taxon>Pseudomonadati</taxon>
        <taxon>Spirochaetota</taxon>
        <taxon>Spirochaetia</taxon>
        <taxon>Spirochaetales</taxon>
        <taxon>Treponemataceae</taxon>
        <taxon>Treponema</taxon>
    </lineage>
</organism>
<evidence type="ECO:0008006" key="3">
    <source>
        <dbReference type="Google" id="ProtNLM"/>
    </source>
</evidence>
<gene>
    <name evidence="1" type="ORF">HMPREF0860_1330</name>
</gene>
<accession>A0ABN0P8R0</accession>
<comment type="caution">
    <text evidence="1">The sequence shown here is derived from an EMBL/GenBank/DDBJ whole genome shotgun (WGS) entry which is preliminary data.</text>
</comment>
<dbReference type="Proteomes" id="UP000016646">
    <property type="component" value="Unassembled WGS sequence"/>
</dbReference>
<protein>
    <recommendedName>
        <fullName evidence="3">PEGA domain protein</fullName>
    </recommendedName>
</protein>